<dbReference type="EMBL" id="JAANBB010000012">
    <property type="protein sequence ID" value="KAF7556391.1"/>
    <property type="molecule type" value="Genomic_DNA"/>
</dbReference>
<accession>A0A9P5HMT4</accession>
<organism evidence="2 3">
    <name type="scientific">Cylindrodendrum hubeiense</name>
    <dbReference type="NCBI Taxonomy" id="595255"/>
    <lineage>
        <taxon>Eukaryota</taxon>
        <taxon>Fungi</taxon>
        <taxon>Dikarya</taxon>
        <taxon>Ascomycota</taxon>
        <taxon>Pezizomycotina</taxon>
        <taxon>Sordariomycetes</taxon>
        <taxon>Hypocreomycetidae</taxon>
        <taxon>Hypocreales</taxon>
        <taxon>Nectriaceae</taxon>
        <taxon>Cylindrodendrum</taxon>
    </lineage>
</organism>
<dbReference type="AlphaFoldDB" id="A0A9P5HMT4"/>
<feature type="signal peptide" evidence="1">
    <location>
        <begin position="1"/>
        <end position="23"/>
    </location>
</feature>
<name>A0A9P5HMT4_9HYPO</name>
<dbReference type="Proteomes" id="UP000722485">
    <property type="component" value="Unassembled WGS sequence"/>
</dbReference>
<keyword evidence="1" id="KW-0732">Signal</keyword>
<dbReference type="OrthoDB" id="5390937at2759"/>
<evidence type="ECO:0000256" key="1">
    <source>
        <dbReference type="SAM" id="SignalP"/>
    </source>
</evidence>
<gene>
    <name evidence="2" type="ORF">G7Z17_g1432</name>
</gene>
<sequence length="336" mass="37187">MKPSTWTLTIFATCIIAKPCAISSSNTTRIVSSAVDIHIPTVLTCAAPSTATVTVTETATSSWPWSNPTYSPYPSVSSLPDDVDMYEAYAKIMASTVNETYAWWYMGLSSVLAGVPELPGLKSQTIQVFRVRHFNESQMRLDWTEMIGMGNFQTNEYATDFYNPLTGKTLDWSTFFIDGPASWIITRVDRETIHFELIQSSATIISSTIHAGVYEDRIIFTHIEAKYRSSSVDAGSSSFVQSTLLPIGSLADVRNSSITRAPGGGMYYAFFNGTVSSGFGYPNDTQGDTHIIGSIHKGGKSDHLFPYLWDSCVEQFPDYFNEDGELDPDWDSIIDF</sequence>
<comment type="caution">
    <text evidence="2">The sequence shown here is derived from an EMBL/GenBank/DDBJ whole genome shotgun (WGS) entry which is preliminary data.</text>
</comment>
<evidence type="ECO:0000313" key="2">
    <source>
        <dbReference type="EMBL" id="KAF7556391.1"/>
    </source>
</evidence>
<evidence type="ECO:0000313" key="3">
    <source>
        <dbReference type="Proteomes" id="UP000722485"/>
    </source>
</evidence>
<reference evidence="2" key="1">
    <citation type="submission" date="2020-03" db="EMBL/GenBank/DDBJ databases">
        <title>Draft Genome Sequence of Cylindrodendrum hubeiense.</title>
        <authorList>
            <person name="Buettner E."/>
            <person name="Kellner H."/>
        </authorList>
    </citation>
    <scope>NUCLEOTIDE SEQUENCE</scope>
    <source>
        <strain evidence="2">IHI 201604</strain>
    </source>
</reference>
<keyword evidence="3" id="KW-1185">Reference proteome</keyword>
<protein>
    <submittedName>
        <fullName evidence="2">Uncharacterized protein</fullName>
    </submittedName>
</protein>
<proteinExistence type="predicted"/>
<feature type="chain" id="PRO_5040387051" evidence="1">
    <location>
        <begin position="24"/>
        <end position="336"/>
    </location>
</feature>